<feature type="compositionally biased region" description="Gly residues" evidence="1">
    <location>
        <begin position="367"/>
        <end position="380"/>
    </location>
</feature>
<organism evidence="2 3">
    <name type="scientific">Ottowia beijingensis</name>
    <dbReference type="NCBI Taxonomy" id="1207057"/>
    <lineage>
        <taxon>Bacteria</taxon>
        <taxon>Pseudomonadati</taxon>
        <taxon>Pseudomonadota</taxon>
        <taxon>Betaproteobacteria</taxon>
        <taxon>Burkholderiales</taxon>
        <taxon>Comamonadaceae</taxon>
        <taxon>Ottowia</taxon>
    </lineage>
</organism>
<feature type="compositionally biased region" description="Low complexity" evidence="1">
    <location>
        <begin position="513"/>
        <end position="525"/>
    </location>
</feature>
<name>A0A853IW31_9BURK</name>
<feature type="compositionally biased region" description="Basic and acidic residues" evidence="1">
    <location>
        <begin position="526"/>
        <end position="535"/>
    </location>
</feature>
<evidence type="ECO:0000313" key="3">
    <source>
        <dbReference type="Proteomes" id="UP000589716"/>
    </source>
</evidence>
<comment type="caution">
    <text evidence="2">The sequence shown here is derived from an EMBL/GenBank/DDBJ whole genome shotgun (WGS) entry which is preliminary data.</text>
</comment>
<feature type="compositionally biased region" description="Basic and acidic residues" evidence="1">
    <location>
        <begin position="599"/>
        <end position="610"/>
    </location>
</feature>
<dbReference type="Pfam" id="PF20245">
    <property type="entry name" value="DUF6600"/>
    <property type="match status" value="1"/>
</dbReference>
<reference evidence="2 3" key="1">
    <citation type="submission" date="2020-07" db="EMBL/GenBank/DDBJ databases">
        <authorList>
            <person name="Maaloum M."/>
        </authorList>
    </citation>
    <scope>NUCLEOTIDE SEQUENCE [LARGE SCALE GENOMIC DNA]</scope>
    <source>
        <strain evidence="2 3">GCS-AN-3</strain>
    </source>
</reference>
<dbReference type="AlphaFoldDB" id="A0A853IW31"/>
<accession>A0A853IW31</accession>
<dbReference type="RefSeq" id="WP_180549302.1">
    <property type="nucleotide sequence ID" value="NZ_JACCKX010000001.1"/>
</dbReference>
<dbReference type="Proteomes" id="UP000589716">
    <property type="component" value="Unassembled WGS sequence"/>
</dbReference>
<dbReference type="EMBL" id="JACCKX010000001">
    <property type="protein sequence ID" value="NZA00758.1"/>
    <property type="molecule type" value="Genomic_DNA"/>
</dbReference>
<dbReference type="PANTHER" id="PTHR38731:SF3">
    <property type="entry name" value="BLL6125 PROTEIN"/>
    <property type="match status" value="1"/>
</dbReference>
<protein>
    <submittedName>
        <fullName evidence="2">Chromosome partitioning protein ParA</fullName>
    </submittedName>
</protein>
<proteinExistence type="predicted"/>
<dbReference type="PANTHER" id="PTHR38731">
    <property type="entry name" value="LIPL45-RELATED LIPOPROTEIN-RELATED"/>
    <property type="match status" value="1"/>
</dbReference>
<feature type="compositionally biased region" description="Basic and acidic residues" evidence="1">
    <location>
        <begin position="477"/>
        <end position="501"/>
    </location>
</feature>
<sequence length="610" mass="67412">MLGWAQADPPSRVAYISAAEGAVQIATDGQRFAPASINWPATTGTRLVTDPNARAELHGGWTAVRLTGHADLSVTVLDDDTAQFALMDGTASVRVRQLQPGERVEIDTPHLAVVASQAGEYRVDVDPRADTTRVTVHAGVATVYGEAGQSTTVGQRQQALFTGRNLQPLQRGGVAVRDGFDQWVAQRDALEDRSASARYVPRDVPGYQQLDAYGEWAQDATYGPVWYPQVTVADWAPYRYGRWAWVEPWGWTWVDDAPWGFAPSHYGRWAQIGPRWAWVPGSFGPRPVYAPALVAFVGGDNWSVALGSPGAAWFPLAPGEYWRPHYHASDRYHRGLNWGRERVRPPADGYHFHRRPNAVTYAPADQFGGGQRGRRPGFGDGSRLPSGALNDSRIVAPPPRAWVPGVQTQAPLPTLRPDRPDRPGAGVREPRPPRGGADRGVAAPAPSPARLPVPDGRGMRHGDDAQPPMARPARPAPPERYESGSLERNRYLRDQAERDGAHMGVPQPRNPQVREAQQQQWQMQRQQEERVRELQPRPAVINPPPAAAPQMPRVQPMPAQRPFSSGELGHVPRQMERPAMPQREQRAMPMRDSGALAPREPRERRGMMEP</sequence>
<evidence type="ECO:0000313" key="2">
    <source>
        <dbReference type="EMBL" id="NZA00758.1"/>
    </source>
</evidence>
<dbReference type="InterPro" id="IPR046535">
    <property type="entry name" value="DUF6600"/>
</dbReference>
<evidence type="ECO:0000256" key="1">
    <source>
        <dbReference type="SAM" id="MobiDB-lite"/>
    </source>
</evidence>
<feature type="compositionally biased region" description="Basic and acidic residues" evidence="1">
    <location>
        <begin position="416"/>
        <end position="432"/>
    </location>
</feature>
<gene>
    <name evidence="2" type="ORF">H0I39_01315</name>
</gene>
<keyword evidence="3" id="KW-1185">Reference proteome</keyword>
<feature type="region of interest" description="Disordered" evidence="1">
    <location>
        <begin position="360"/>
        <end position="610"/>
    </location>
</feature>